<gene>
    <name evidence="2" type="ORF">SAMN05444278_1226</name>
</gene>
<dbReference type="AlphaFoldDB" id="A0A1M4YCG7"/>
<dbReference type="GO" id="GO:0006790">
    <property type="term" value="P:sulfur compound metabolic process"/>
    <property type="evidence" value="ECO:0007669"/>
    <property type="project" value="TreeGrafter"/>
</dbReference>
<sequence length="271" mass="32440">MNKKKIGIHGVPRSGTTWLGEIINSSANVRYKYQPLFSYELKNFLNDNSDLTEINKFFEKLNKISSPFLDQEEAKKKGIIPVFNKNKITHIVYKEVRYHHIVKNLLLKDSEIKIIGIIRNPLAAIYSWLKSPREFRKDLGWSEIEEWRYANKKNSNKPEEFYGFEKWKEVANLFLELENQFPDRFLLINYKDLLKDTYNQVNRLFSFCELDIEQQTTAFLSNSKSIDKNTTYSVYRNKQHDDEWKNKLNYQIIDEIQQELKNTQLEKYLMI</sequence>
<dbReference type="InterPro" id="IPR000863">
    <property type="entry name" value="Sulfotransferase_dom"/>
</dbReference>
<proteinExistence type="predicted"/>
<keyword evidence="2" id="KW-0808">Transferase</keyword>
<protein>
    <submittedName>
        <fullName evidence="2">Sulfotransferase domain-containing protein</fullName>
    </submittedName>
</protein>
<evidence type="ECO:0000313" key="2">
    <source>
        <dbReference type="EMBL" id="SHF03263.1"/>
    </source>
</evidence>
<evidence type="ECO:0000259" key="1">
    <source>
        <dbReference type="Pfam" id="PF00685"/>
    </source>
</evidence>
<feature type="domain" description="Sulfotransferase" evidence="1">
    <location>
        <begin position="5"/>
        <end position="259"/>
    </location>
</feature>
<dbReference type="RefSeq" id="WP_073193754.1">
    <property type="nucleotide sequence ID" value="NZ_FQTW01000022.1"/>
</dbReference>
<evidence type="ECO:0000313" key="3">
    <source>
        <dbReference type="Proteomes" id="UP000184462"/>
    </source>
</evidence>
<name>A0A1M4YCG7_9FLAO</name>
<dbReference type="GO" id="GO:0006044">
    <property type="term" value="P:N-acetylglucosamine metabolic process"/>
    <property type="evidence" value="ECO:0007669"/>
    <property type="project" value="TreeGrafter"/>
</dbReference>
<dbReference type="EMBL" id="FQTW01000022">
    <property type="protein sequence ID" value="SHF03263.1"/>
    <property type="molecule type" value="Genomic_DNA"/>
</dbReference>
<dbReference type="Proteomes" id="UP000184462">
    <property type="component" value="Unassembled WGS sequence"/>
</dbReference>
<dbReference type="GO" id="GO:0001517">
    <property type="term" value="F:N-acetylglucosamine 6-O-sulfotransferase activity"/>
    <property type="evidence" value="ECO:0007669"/>
    <property type="project" value="TreeGrafter"/>
</dbReference>
<dbReference type="InterPro" id="IPR027417">
    <property type="entry name" value="P-loop_NTPase"/>
</dbReference>
<dbReference type="STRING" id="1155689.SAMN05444278_1226"/>
<keyword evidence="3" id="KW-1185">Reference proteome</keyword>
<dbReference type="Pfam" id="PF00685">
    <property type="entry name" value="Sulfotransfer_1"/>
    <property type="match status" value="1"/>
</dbReference>
<organism evidence="2 3">
    <name type="scientific">Psychroflexus salarius</name>
    <dbReference type="NCBI Taxonomy" id="1155689"/>
    <lineage>
        <taxon>Bacteria</taxon>
        <taxon>Pseudomonadati</taxon>
        <taxon>Bacteroidota</taxon>
        <taxon>Flavobacteriia</taxon>
        <taxon>Flavobacteriales</taxon>
        <taxon>Flavobacteriaceae</taxon>
        <taxon>Psychroflexus</taxon>
    </lineage>
</organism>
<dbReference type="SUPFAM" id="SSF52540">
    <property type="entry name" value="P-loop containing nucleoside triphosphate hydrolases"/>
    <property type="match status" value="1"/>
</dbReference>
<dbReference type="Gene3D" id="3.40.50.300">
    <property type="entry name" value="P-loop containing nucleotide triphosphate hydrolases"/>
    <property type="match status" value="1"/>
</dbReference>
<accession>A0A1M4YCG7</accession>
<dbReference type="PANTHER" id="PTHR10704:SF44">
    <property type="entry name" value="LD35051P-RELATED"/>
    <property type="match status" value="1"/>
</dbReference>
<dbReference type="PANTHER" id="PTHR10704">
    <property type="entry name" value="CARBOHYDRATE SULFOTRANSFERASE"/>
    <property type="match status" value="1"/>
</dbReference>
<dbReference type="InterPro" id="IPR051135">
    <property type="entry name" value="Gal/GlcNAc/GalNAc_ST"/>
</dbReference>
<reference evidence="2 3" key="1">
    <citation type="submission" date="2016-11" db="EMBL/GenBank/DDBJ databases">
        <authorList>
            <person name="Jaros S."/>
            <person name="Januszkiewicz K."/>
            <person name="Wedrychowicz H."/>
        </authorList>
    </citation>
    <scope>NUCLEOTIDE SEQUENCE [LARGE SCALE GENOMIC DNA]</scope>
    <source>
        <strain evidence="2 3">DSM 25661</strain>
    </source>
</reference>
<dbReference type="OrthoDB" id="1431437at2"/>